<sequence length="151" mass="17671">DWKAIAEHYNVDERTTWGWIDTARNSDDLSGDQKKRGGSKKKILPTHIEYLLDEFASKPELALVQMAERVEQKFPAILRVPDGTTTIKHRAQYLRRAADPLFVEIVTPYLCNRVFCHSLPHHRRHIEFYSQSLDFIKIYITTGIFIFIAHF</sequence>
<accession>A0A2P4YB25</accession>
<name>A0A2P4YB25_9STRA</name>
<organism evidence="1 2">
    <name type="scientific">Phytophthora palmivora</name>
    <dbReference type="NCBI Taxonomy" id="4796"/>
    <lineage>
        <taxon>Eukaryota</taxon>
        <taxon>Sar</taxon>
        <taxon>Stramenopiles</taxon>
        <taxon>Oomycota</taxon>
        <taxon>Peronosporomycetes</taxon>
        <taxon>Peronosporales</taxon>
        <taxon>Peronosporaceae</taxon>
        <taxon>Phytophthora</taxon>
    </lineage>
</organism>
<dbReference type="EMBL" id="NCKW01004152">
    <property type="protein sequence ID" value="POM75012.1"/>
    <property type="molecule type" value="Genomic_DNA"/>
</dbReference>
<comment type="caution">
    <text evidence="1">The sequence shown here is derived from an EMBL/GenBank/DDBJ whole genome shotgun (WGS) entry which is preliminary data.</text>
</comment>
<evidence type="ECO:0000313" key="1">
    <source>
        <dbReference type="EMBL" id="POM75012.1"/>
    </source>
</evidence>
<protein>
    <submittedName>
        <fullName evidence="1">Uncharacterized protein</fullName>
    </submittedName>
</protein>
<gene>
    <name evidence="1" type="ORF">PHPALM_7938</name>
</gene>
<dbReference type="OrthoDB" id="115800at2759"/>
<dbReference type="Proteomes" id="UP000237271">
    <property type="component" value="Unassembled WGS sequence"/>
</dbReference>
<feature type="non-terminal residue" evidence="1">
    <location>
        <position position="1"/>
    </location>
</feature>
<reference evidence="1 2" key="1">
    <citation type="journal article" date="2017" name="Genome Biol. Evol.">
        <title>Phytophthora megakarya and P. palmivora, closely related causal agents of cacao black pod rot, underwent increases in genome sizes and gene numbers by different mechanisms.</title>
        <authorList>
            <person name="Ali S.S."/>
            <person name="Shao J."/>
            <person name="Lary D.J."/>
            <person name="Kronmiller B."/>
            <person name="Shen D."/>
            <person name="Strem M.D."/>
            <person name="Amoako-Attah I."/>
            <person name="Akrofi A.Y."/>
            <person name="Begoude B.A."/>
            <person name="Ten Hoopen G.M."/>
            <person name="Coulibaly K."/>
            <person name="Kebe B.I."/>
            <person name="Melnick R.L."/>
            <person name="Guiltinan M.J."/>
            <person name="Tyler B.M."/>
            <person name="Meinhardt L.W."/>
            <person name="Bailey B.A."/>
        </authorList>
    </citation>
    <scope>NUCLEOTIDE SEQUENCE [LARGE SCALE GENOMIC DNA]</scope>
    <source>
        <strain evidence="2">sbr112.9</strain>
    </source>
</reference>
<proteinExistence type="predicted"/>
<dbReference type="AlphaFoldDB" id="A0A2P4YB25"/>
<evidence type="ECO:0000313" key="2">
    <source>
        <dbReference type="Proteomes" id="UP000237271"/>
    </source>
</evidence>
<keyword evidence="2" id="KW-1185">Reference proteome</keyword>